<feature type="domain" description="PLD phosphodiesterase" evidence="10">
    <location>
        <begin position="125"/>
        <end position="152"/>
    </location>
</feature>
<evidence type="ECO:0000256" key="4">
    <source>
        <dbReference type="ARBA" id="ARBA00018392"/>
    </source>
</evidence>
<dbReference type="SUPFAM" id="SSF56024">
    <property type="entry name" value="Phospholipase D/nuclease"/>
    <property type="match status" value="2"/>
</dbReference>
<dbReference type="PROSITE" id="PS50035">
    <property type="entry name" value="PLD"/>
    <property type="match status" value="2"/>
</dbReference>
<dbReference type="OrthoDB" id="8828485at2"/>
<evidence type="ECO:0000256" key="5">
    <source>
        <dbReference type="ARBA" id="ARBA00022525"/>
    </source>
</evidence>
<protein>
    <recommendedName>
        <fullName evidence="4">Phospholipase D</fullName>
    </recommendedName>
    <alternativeName>
        <fullName evidence="9">Choline phosphatase</fullName>
    </alternativeName>
</protein>
<dbReference type="GO" id="GO:0004630">
    <property type="term" value="F:phospholipase D activity"/>
    <property type="evidence" value="ECO:0007669"/>
    <property type="project" value="UniProtKB-EC"/>
</dbReference>
<feature type="domain" description="PLD phosphodiesterase" evidence="10">
    <location>
        <begin position="339"/>
        <end position="366"/>
    </location>
</feature>
<evidence type="ECO:0000259" key="10">
    <source>
        <dbReference type="PROSITE" id="PS50035"/>
    </source>
</evidence>
<dbReference type="Gene3D" id="3.30.870.10">
    <property type="entry name" value="Endonuclease Chain A"/>
    <property type="match status" value="2"/>
</dbReference>
<dbReference type="CDD" id="cd09143">
    <property type="entry name" value="PLDc_vPLD1_2_like_bac_2"/>
    <property type="match status" value="1"/>
</dbReference>
<keyword evidence="12" id="KW-1185">Reference proteome</keyword>
<dbReference type="GO" id="GO:0005576">
    <property type="term" value="C:extracellular region"/>
    <property type="evidence" value="ECO:0007669"/>
    <property type="project" value="UniProtKB-SubCell"/>
</dbReference>
<dbReference type="InterPro" id="IPR001736">
    <property type="entry name" value="PLipase_D/transphosphatidylase"/>
</dbReference>
<dbReference type="STRING" id="1855283.SAMN05216382_1972"/>
<dbReference type="Pfam" id="PF13091">
    <property type="entry name" value="PLDc_2"/>
    <property type="match status" value="1"/>
</dbReference>
<evidence type="ECO:0000256" key="3">
    <source>
        <dbReference type="ARBA" id="ARBA00004613"/>
    </source>
</evidence>
<comment type="subcellular location">
    <subcellularLocation>
        <location evidence="3">Secreted</location>
    </subcellularLocation>
</comment>
<name>A0A1H7PXZ8_9SPHN</name>
<organism evidence="11 12">
    <name type="scientific">Sphingomonas palmae</name>
    <dbReference type="NCBI Taxonomy" id="1855283"/>
    <lineage>
        <taxon>Bacteria</taxon>
        <taxon>Pseudomonadati</taxon>
        <taxon>Pseudomonadota</taxon>
        <taxon>Alphaproteobacteria</taxon>
        <taxon>Sphingomonadales</taxon>
        <taxon>Sphingomonadaceae</taxon>
        <taxon>Sphingomonas</taxon>
    </lineage>
</organism>
<keyword evidence="8" id="KW-0443">Lipid metabolism</keyword>
<gene>
    <name evidence="11" type="ORF">SAMN05216382_1972</name>
</gene>
<evidence type="ECO:0000256" key="7">
    <source>
        <dbReference type="ARBA" id="ARBA00022801"/>
    </source>
</evidence>
<dbReference type="RefSeq" id="WP_093005749.1">
    <property type="nucleotide sequence ID" value="NZ_FNZZ01000003.1"/>
</dbReference>
<keyword evidence="5" id="KW-0964">Secreted</keyword>
<dbReference type="CDD" id="cd09140">
    <property type="entry name" value="PLDc_vPLD1_2_like_bac_1"/>
    <property type="match status" value="1"/>
</dbReference>
<proteinExistence type="predicted"/>
<comment type="function">
    <text evidence="2">Could be a virulence factor.</text>
</comment>
<dbReference type="SMART" id="SM00155">
    <property type="entry name" value="PLDc"/>
    <property type="match status" value="2"/>
</dbReference>
<accession>A0A1H7PXZ8</accession>
<evidence type="ECO:0000256" key="8">
    <source>
        <dbReference type="ARBA" id="ARBA00023098"/>
    </source>
</evidence>
<evidence type="ECO:0000256" key="9">
    <source>
        <dbReference type="ARBA" id="ARBA00029594"/>
    </source>
</evidence>
<evidence type="ECO:0000256" key="6">
    <source>
        <dbReference type="ARBA" id="ARBA00022737"/>
    </source>
</evidence>
<evidence type="ECO:0000313" key="11">
    <source>
        <dbReference type="EMBL" id="SEL40456.1"/>
    </source>
</evidence>
<comment type="catalytic activity">
    <reaction evidence="1">
        <text>a 1,2-diacyl-sn-glycero-3-phosphocholine + H2O = a 1,2-diacyl-sn-glycero-3-phosphate + choline + H(+)</text>
        <dbReference type="Rhea" id="RHEA:14445"/>
        <dbReference type="ChEBI" id="CHEBI:15354"/>
        <dbReference type="ChEBI" id="CHEBI:15377"/>
        <dbReference type="ChEBI" id="CHEBI:15378"/>
        <dbReference type="ChEBI" id="CHEBI:57643"/>
        <dbReference type="ChEBI" id="CHEBI:58608"/>
        <dbReference type="EC" id="3.1.4.4"/>
    </reaction>
</comment>
<evidence type="ECO:0000313" key="12">
    <source>
        <dbReference type="Proteomes" id="UP000199214"/>
    </source>
</evidence>
<dbReference type="Proteomes" id="UP000199214">
    <property type="component" value="Unassembled WGS sequence"/>
</dbReference>
<dbReference type="AlphaFoldDB" id="A0A1H7PXZ8"/>
<evidence type="ECO:0000256" key="2">
    <source>
        <dbReference type="ARBA" id="ARBA00003145"/>
    </source>
</evidence>
<dbReference type="EMBL" id="FNZZ01000003">
    <property type="protein sequence ID" value="SEL40456.1"/>
    <property type="molecule type" value="Genomic_DNA"/>
</dbReference>
<keyword evidence="6" id="KW-0677">Repeat</keyword>
<dbReference type="InterPro" id="IPR015679">
    <property type="entry name" value="PLipase_D_fam"/>
</dbReference>
<dbReference type="GO" id="GO:0009395">
    <property type="term" value="P:phospholipid catabolic process"/>
    <property type="evidence" value="ECO:0007669"/>
    <property type="project" value="TreeGrafter"/>
</dbReference>
<reference evidence="12" key="1">
    <citation type="submission" date="2016-10" db="EMBL/GenBank/DDBJ databases">
        <authorList>
            <person name="Varghese N."/>
            <person name="Submissions S."/>
        </authorList>
    </citation>
    <scope>NUCLEOTIDE SEQUENCE [LARGE SCALE GENOMIC DNA]</scope>
    <source>
        <strain evidence="12">JS21-1</strain>
    </source>
</reference>
<dbReference type="InterPro" id="IPR025202">
    <property type="entry name" value="PLD-like_dom"/>
</dbReference>
<dbReference type="PANTHER" id="PTHR18896:SF76">
    <property type="entry name" value="PHOSPHOLIPASE"/>
    <property type="match status" value="1"/>
</dbReference>
<dbReference type="PANTHER" id="PTHR18896">
    <property type="entry name" value="PHOSPHOLIPASE D"/>
    <property type="match status" value="1"/>
</dbReference>
<keyword evidence="7" id="KW-0378">Hydrolase</keyword>
<evidence type="ECO:0000256" key="1">
    <source>
        <dbReference type="ARBA" id="ARBA00000798"/>
    </source>
</evidence>
<sequence>MTLPEKTRWRVERANRAAVIIDADAYFRVAREAMLNAKQQIMLVGWDFDARITLAYSDDHPEAPTTVGDFIDWLVKRTPTLQVFILRWDKGAIKTLFRGRTLWMLTRWRFREKRIHLKLDGHHPTAASQHQKIVVIDDCMAFCGGIDMTDERWDTRDHVEDDERRRSPNGFSYKPWHDVTTALQGPVARALGDLCRARWKIAGGGDIPAPSATSECWPESLPVEFTDVDVAISRSQPLHEGQEEIHEIEELYLHLIARAKRRIYAESQYFASRRIAEAIAKRLEERDPPEIVVINPTSAQGWLEPIAMDTARARLVTELQHRDHAGRFRLYHPVTTDGTGIYCHAKVLVIDDDVIRIGSSNFNNRSLRLDTECDVTIADEGTRIAAIRDDLLAEHLAVEIAEVSEGVKRDGLIATIERLRGEGKTLIPYEVPDLNGVEAWLAENEVLDPEGPAEMFEAFEKRGLLRRLKHRRHRHHHRHRR</sequence>